<comment type="caution">
    <text evidence="1">The sequence shown here is derived from an EMBL/GenBank/DDBJ whole genome shotgun (WGS) entry which is preliminary data.</text>
</comment>
<gene>
    <name evidence="1" type="ORF">RYX45_13480</name>
</gene>
<proteinExistence type="predicted"/>
<organism evidence="1 2">
    <name type="scientific">Alkalihalophilus pseudofirmus</name>
    <name type="common">Bacillus pseudofirmus</name>
    <dbReference type="NCBI Taxonomy" id="79885"/>
    <lineage>
        <taxon>Bacteria</taxon>
        <taxon>Bacillati</taxon>
        <taxon>Bacillota</taxon>
        <taxon>Bacilli</taxon>
        <taxon>Bacillales</taxon>
        <taxon>Bacillaceae</taxon>
        <taxon>Alkalihalophilus</taxon>
    </lineage>
</organism>
<sequence>MNENKIESEVQQSIPEEKEEILQNFEQFKDYLGDKVAKGEKLGMSEETLAKYAEKVGDYLAAKEDPRNREEKLLQELWQLGDQEQRHHLAHMLVRLAQSTN</sequence>
<name>A0AAJ2NPH8_ALKPS</name>
<dbReference type="EMBL" id="JAWJAY010000003">
    <property type="protein sequence ID" value="MDV2886195.1"/>
    <property type="molecule type" value="Genomic_DNA"/>
</dbReference>
<evidence type="ECO:0000313" key="1">
    <source>
        <dbReference type="EMBL" id="MDV2886195.1"/>
    </source>
</evidence>
<dbReference type="Gene3D" id="1.10.760.20">
    <property type="entry name" value="Protein of unknown function DUF3243"/>
    <property type="match status" value="1"/>
</dbReference>
<reference evidence="1" key="1">
    <citation type="submission" date="2023-10" db="EMBL/GenBank/DDBJ databases">
        <title>Screening of Alkalihalophilus pseudofirmusBZ-TG-HK211 and Its Alleviation of Salt Stress on Rapeseed Growth.</title>
        <authorList>
            <person name="Zhao B."/>
            <person name="Guo T."/>
        </authorList>
    </citation>
    <scope>NUCLEOTIDE SEQUENCE</scope>
    <source>
        <strain evidence="1">BZ-TG-HK211</strain>
    </source>
</reference>
<dbReference type="Pfam" id="PF11588">
    <property type="entry name" value="DUF3243"/>
    <property type="match status" value="1"/>
</dbReference>
<dbReference type="InterPro" id="IPR021637">
    <property type="entry name" value="DUF3243"/>
</dbReference>
<protein>
    <submittedName>
        <fullName evidence="1">DUF3243 domain-containing protein</fullName>
    </submittedName>
</protein>
<accession>A0AAJ2NPH8</accession>
<dbReference type="AlphaFoldDB" id="A0AAJ2NPH8"/>
<dbReference type="InterPro" id="IPR038292">
    <property type="entry name" value="YmfJ/YflH_sf"/>
</dbReference>
<dbReference type="RefSeq" id="WP_012960369.1">
    <property type="nucleotide sequence ID" value="NZ_CP117835.1"/>
</dbReference>
<evidence type="ECO:0000313" key="2">
    <source>
        <dbReference type="Proteomes" id="UP001285636"/>
    </source>
</evidence>
<dbReference type="Proteomes" id="UP001285636">
    <property type="component" value="Unassembled WGS sequence"/>
</dbReference>
<dbReference type="InterPro" id="IPR024702">
    <property type="entry name" value="Uncharacterised_YmfJ"/>
</dbReference>
<dbReference type="PIRSF" id="PIRSF004764">
    <property type="entry name" value="YmfJ"/>
    <property type="match status" value="1"/>
</dbReference>